<dbReference type="InterPro" id="IPR001519">
    <property type="entry name" value="Ferritin"/>
</dbReference>
<feature type="binding site" evidence="8">
    <location>
        <position position="190"/>
    </location>
    <ligand>
        <name>Fe cation</name>
        <dbReference type="ChEBI" id="CHEBI:24875"/>
        <label>1</label>
    </ligand>
</feature>
<dbReference type="KEGG" id="osn:115219125"/>
<evidence type="ECO:0000313" key="13">
    <source>
        <dbReference type="RefSeq" id="XP_029645065.1"/>
    </source>
</evidence>
<evidence type="ECO:0000259" key="11">
    <source>
        <dbReference type="PROSITE" id="PS50905"/>
    </source>
</evidence>
<evidence type="ECO:0000256" key="4">
    <source>
        <dbReference type="ARBA" id="ARBA00023002"/>
    </source>
</evidence>
<evidence type="ECO:0000313" key="12">
    <source>
        <dbReference type="Proteomes" id="UP000515154"/>
    </source>
</evidence>
<evidence type="ECO:0000256" key="1">
    <source>
        <dbReference type="ARBA" id="ARBA00007513"/>
    </source>
</evidence>
<reference evidence="13" key="1">
    <citation type="submission" date="2025-08" db="UniProtKB">
        <authorList>
            <consortium name="RefSeq"/>
        </authorList>
    </citation>
    <scope>IDENTIFICATION</scope>
</reference>
<dbReference type="InterPro" id="IPR009078">
    <property type="entry name" value="Ferritin-like_SF"/>
</dbReference>
<keyword evidence="12" id="KW-1185">Reference proteome</keyword>
<dbReference type="InterPro" id="IPR009040">
    <property type="entry name" value="Ferritin-like_diiron"/>
</dbReference>
<keyword evidence="5 8" id="KW-0408">Iron</keyword>
<comment type="similarity">
    <text evidence="1 9">Belongs to the ferritin family.</text>
</comment>
<dbReference type="SUPFAM" id="SSF47240">
    <property type="entry name" value="Ferritin-like"/>
    <property type="match status" value="2"/>
</dbReference>
<feature type="binding site" evidence="8">
    <location>
        <position position="86"/>
    </location>
    <ligand>
        <name>Fe cation</name>
        <dbReference type="ChEBI" id="CHEBI:24875"/>
        <label>1</label>
    </ligand>
</feature>
<dbReference type="PANTHER" id="PTHR11431:SF75">
    <property type="entry name" value="FERRITIN"/>
    <property type="match status" value="1"/>
</dbReference>
<sequence>MDNNSKIMRRTISILLVFNLWISLSAADTFCLDKVTDVPNLNDQIQKELQASTFYLAASHYFERSDMALHGISKFFHKMSSEEKGHADKLMTYMNMRKSPPKTPNISIKDICDLFSKNDICLDKNSDDCKHLYSAKSDDCKHSCPAKTDDCTISSPHKVCTEITGTEHTQDICKKDNIPLYVMKLAHKLELLVYDKLVNIVKESSDEELKHFIEHEYLDEQIESIKQISDYEIQMARLGCGLGFYIFDQQFLQNDAKS</sequence>
<dbReference type="Gene3D" id="1.20.1260.10">
    <property type="match status" value="1"/>
</dbReference>
<evidence type="ECO:0000256" key="8">
    <source>
        <dbReference type="PIRSR" id="PIRSR601519-1"/>
    </source>
</evidence>
<dbReference type="GO" id="GO:0004322">
    <property type="term" value="F:ferroxidase activity"/>
    <property type="evidence" value="ECO:0007669"/>
    <property type="project" value="UniProtKB-EC"/>
</dbReference>
<evidence type="ECO:0000256" key="2">
    <source>
        <dbReference type="ARBA" id="ARBA00022434"/>
    </source>
</evidence>
<evidence type="ECO:0000256" key="5">
    <source>
        <dbReference type="ARBA" id="ARBA00023004"/>
    </source>
</evidence>
<dbReference type="PROSITE" id="PS50905">
    <property type="entry name" value="FERRITIN_LIKE"/>
    <property type="match status" value="1"/>
</dbReference>
<keyword evidence="4 9" id="KW-0560">Oxidoreductase</keyword>
<dbReference type="EC" id="1.16.3.1" evidence="9"/>
<comment type="catalytic activity">
    <reaction evidence="7 9">
        <text>4 Fe(2+) + O2 + 4 H(+) = 4 Fe(3+) + 2 H2O</text>
        <dbReference type="Rhea" id="RHEA:11148"/>
        <dbReference type="ChEBI" id="CHEBI:15377"/>
        <dbReference type="ChEBI" id="CHEBI:15378"/>
        <dbReference type="ChEBI" id="CHEBI:15379"/>
        <dbReference type="ChEBI" id="CHEBI:29033"/>
        <dbReference type="ChEBI" id="CHEBI:29034"/>
        <dbReference type="EC" id="1.16.3.1"/>
    </reaction>
</comment>
<dbReference type="Pfam" id="PF00210">
    <property type="entry name" value="Ferritin"/>
    <property type="match status" value="1"/>
</dbReference>
<feature type="binding site" evidence="8">
    <location>
        <position position="221"/>
    </location>
    <ligand>
        <name>Fe cation</name>
        <dbReference type="ChEBI" id="CHEBI:24875"/>
        <label>1</label>
    </ligand>
</feature>
<keyword evidence="10" id="KW-0732">Signal</keyword>
<dbReference type="RefSeq" id="XP_029645065.1">
    <property type="nucleotide sequence ID" value="XM_029789205.2"/>
</dbReference>
<organism evidence="12 13">
    <name type="scientific">Octopus sinensis</name>
    <name type="common">East Asian common octopus</name>
    <dbReference type="NCBI Taxonomy" id="2607531"/>
    <lineage>
        <taxon>Eukaryota</taxon>
        <taxon>Metazoa</taxon>
        <taxon>Spiralia</taxon>
        <taxon>Lophotrochozoa</taxon>
        <taxon>Mollusca</taxon>
        <taxon>Cephalopoda</taxon>
        <taxon>Coleoidea</taxon>
        <taxon>Octopodiformes</taxon>
        <taxon>Octopoda</taxon>
        <taxon>Incirrata</taxon>
        <taxon>Octopodidae</taxon>
        <taxon>Octopus</taxon>
    </lineage>
</organism>
<evidence type="ECO:0000256" key="6">
    <source>
        <dbReference type="ARBA" id="ARBA00025111"/>
    </source>
</evidence>
<comment type="function">
    <text evidence="6">Stores iron in a soluble, non-toxic, readily available form. Important for iron homeostasis. Has ferroxidase activity. Iron is taken up in the ferrous form and deposited as ferric hydroxides after oxidation.</text>
</comment>
<accession>A0A6P7T3W1</accession>
<evidence type="ECO:0000256" key="10">
    <source>
        <dbReference type="SAM" id="SignalP"/>
    </source>
</evidence>
<dbReference type="InterPro" id="IPR008331">
    <property type="entry name" value="Ferritin_DPS_dom"/>
</dbReference>
<dbReference type="GO" id="GO:0006826">
    <property type="term" value="P:iron ion transport"/>
    <property type="evidence" value="ECO:0007669"/>
    <property type="project" value="InterPro"/>
</dbReference>
<evidence type="ECO:0000256" key="7">
    <source>
        <dbReference type="ARBA" id="ARBA00047990"/>
    </source>
</evidence>
<feature type="domain" description="Ferritin-like diiron" evidence="11">
    <location>
        <begin position="31"/>
        <end position="239"/>
    </location>
</feature>
<evidence type="ECO:0000256" key="9">
    <source>
        <dbReference type="RuleBase" id="RU361145"/>
    </source>
</evidence>
<dbReference type="GO" id="GO:0008198">
    <property type="term" value="F:ferrous iron binding"/>
    <property type="evidence" value="ECO:0007669"/>
    <property type="project" value="TreeGrafter"/>
</dbReference>
<feature type="chain" id="PRO_5027620573" description="Ferritin" evidence="10">
    <location>
        <begin position="28"/>
        <end position="258"/>
    </location>
</feature>
<comment type="function">
    <text evidence="9">Stores iron in a soluble, non-toxic, readily available form. Important for iron homeostasis. Iron is taken up in the ferrous form and deposited as ferric hydroxides after oxidation.</text>
</comment>
<dbReference type="GO" id="GO:0005737">
    <property type="term" value="C:cytoplasm"/>
    <property type="evidence" value="ECO:0007669"/>
    <property type="project" value="TreeGrafter"/>
</dbReference>
<name>A0A6P7T3W1_9MOLL</name>
<gene>
    <name evidence="13" type="primary">LOC115219125</name>
</gene>
<keyword evidence="3 8" id="KW-0479">Metal-binding</keyword>
<dbReference type="GO" id="GO:0008199">
    <property type="term" value="F:ferric iron binding"/>
    <property type="evidence" value="ECO:0007669"/>
    <property type="project" value="InterPro"/>
</dbReference>
<dbReference type="Proteomes" id="UP000515154">
    <property type="component" value="Linkage group LG14"/>
</dbReference>
<feature type="signal peptide" evidence="10">
    <location>
        <begin position="1"/>
        <end position="27"/>
    </location>
</feature>
<keyword evidence="2 9" id="KW-0409">Iron storage</keyword>
<protein>
    <recommendedName>
        <fullName evidence="9">Ferritin</fullName>
        <ecNumber evidence="9">1.16.3.1</ecNumber>
    </recommendedName>
</protein>
<dbReference type="InterPro" id="IPR012347">
    <property type="entry name" value="Ferritin-like"/>
</dbReference>
<dbReference type="PANTHER" id="PTHR11431">
    <property type="entry name" value="FERRITIN"/>
    <property type="match status" value="1"/>
</dbReference>
<feature type="binding site" evidence="8">
    <location>
        <position position="48"/>
    </location>
    <ligand>
        <name>Fe cation</name>
        <dbReference type="ChEBI" id="CHEBI:24875"/>
        <label>1</label>
    </ligand>
</feature>
<evidence type="ECO:0000256" key="3">
    <source>
        <dbReference type="ARBA" id="ARBA00022723"/>
    </source>
</evidence>
<feature type="binding site" evidence="8">
    <location>
        <position position="83"/>
    </location>
    <ligand>
        <name>Fe cation</name>
        <dbReference type="ChEBI" id="CHEBI:24875"/>
        <label>1</label>
    </ligand>
</feature>
<dbReference type="AlphaFoldDB" id="A0A6P7T3W1"/>
<dbReference type="GO" id="GO:0006879">
    <property type="term" value="P:intracellular iron ion homeostasis"/>
    <property type="evidence" value="ECO:0007669"/>
    <property type="project" value="UniProtKB-KW"/>
</dbReference>
<proteinExistence type="inferred from homology"/>